<gene>
    <name evidence="1" type="ORF">A6J80_09675</name>
</gene>
<keyword evidence="2" id="KW-1185">Reference proteome</keyword>
<evidence type="ECO:0000313" key="1">
    <source>
        <dbReference type="EMBL" id="ARC36617.1"/>
    </source>
</evidence>
<dbReference type="RefSeq" id="WP_080621271.1">
    <property type="nucleotide sequence ID" value="NZ_CAWMZI010000001.1"/>
</dbReference>
<dbReference type="Proteomes" id="UP000191257">
    <property type="component" value="Chromosome"/>
</dbReference>
<organism evidence="1 2">
    <name type="scientific">Paracoccus yeei</name>
    <dbReference type="NCBI Taxonomy" id="147645"/>
    <lineage>
        <taxon>Bacteria</taxon>
        <taxon>Pseudomonadati</taxon>
        <taxon>Pseudomonadota</taxon>
        <taxon>Alphaproteobacteria</taxon>
        <taxon>Rhodobacterales</taxon>
        <taxon>Paracoccaceae</taxon>
        <taxon>Paracoccus</taxon>
    </lineage>
</organism>
<accession>A0A1V0GRY3</accession>
<dbReference type="KEGG" id="pye:A6J80_09675"/>
<evidence type="ECO:0000313" key="2">
    <source>
        <dbReference type="Proteomes" id="UP000191257"/>
    </source>
</evidence>
<dbReference type="EMBL" id="CP020442">
    <property type="protein sequence ID" value="ARC36617.1"/>
    <property type="molecule type" value="Genomic_DNA"/>
</dbReference>
<protein>
    <submittedName>
        <fullName evidence="1">Uncharacterized protein</fullName>
    </submittedName>
</protein>
<proteinExistence type="predicted"/>
<reference evidence="1" key="1">
    <citation type="submission" date="2017-12" db="EMBL/GenBank/DDBJ databases">
        <title>FDA dAtabase for Regulatory Grade micrObial Sequences (FDA-ARGOS): Supporting development and validation of Infectious Disease Dx tests.</title>
        <authorList>
            <person name="Campos J."/>
            <person name="Goldberg B."/>
            <person name="Tallon L."/>
            <person name="Sadzewicz L."/>
            <person name="Sengamalay N."/>
            <person name="Ott S."/>
            <person name="Godinez A."/>
            <person name="Nagaraj S."/>
            <person name="Vyas G."/>
            <person name="Aluvathingal J."/>
            <person name="Nadendla S."/>
            <person name="Geyer C."/>
            <person name="Nandy P."/>
            <person name="Hobson J."/>
            <person name="Sichtig H."/>
        </authorList>
    </citation>
    <scope>NUCLEOTIDE SEQUENCE</scope>
    <source>
        <strain evidence="1">FDAARGOS_252</strain>
    </source>
</reference>
<dbReference type="AlphaFoldDB" id="A0A1V0GRY3"/>
<sequence length="89" mass="10156">MTRAIAKLLTKAEAALATARRRVRPDPLAGLSPAWRAYVQRWMDSKTPEERYSALLSKTHPLSGIINYEIPENITLQELAELWDKVNHD</sequence>
<name>A0A1V0GRY3_9RHOB</name>